<dbReference type="AlphaFoldDB" id="A0A9N9BFC6"/>
<name>A0A9N9BFC6_9GLOM</name>
<accession>A0A9N9BFC6</accession>
<comment type="caution">
    <text evidence="2">The sequence shown here is derived from an EMBL/GenBank/DDBJ whole genome shotgun (WGS) entry which is preliminary data.</text>
</comment>
<feature type="region of interest" description="Disordered" evidence="1">
    <location>
        <begin position="28"/>
        <end position="54"/>
    </location>
</feature>
<dbReference type="Proteomes" id="UP000789342">
    <property type="component" value="Unassembled WGS sequence"/>
</dbReference>
<evidence type="ECO:0000313" key="3">
    <source>
        <dbReference type="Proteomes" id="UP000789342"/>
    </source>
</evidence>
<keyword evidence="3" id="KW-1185">Reference proteome</keyword>
<gene>
    <name evidence="2" type="ORF">AMORRO_LOCUS6148</name>
</gene>
<reference evidence="2" key="1">
    <citation type="submission" date="2021-06" db="EMBL/GenBank/DDBJ databases">
        <authorList>
            <person name="Kallberg Y."/>
            <person name="Tangrot J."/>
            <person name="Rosling A."/>
        </authorList>
    </citation>
    <scope>NUCLEOTIDE SEQUENCE</scope>
    <source>
        <strain evidence="2">CL551</strain>
    </source>
</reference>
<organism evidence="2 3">
    <name type="scientific">Acaulospora morrowiae</name>
    <dbReference type="NCBI Taxonomy" id="94023"/>
    <lineage>
        <taxon>Eukaryota</taxon>
        <taxon>Fungi</taxon>
        <taxon>Fungi incertae sedis</taxon>
        <taxon>Mucoromycota</taxon>
        <taxon>Glomeromycotina</taxon>
        <taxon>Glomeromycetes</taxon>
        <taxon>Diversisporales</taxon>
        <taxon>Acaulosporaceae</taxon>
        <taxon>Acaulospora</taxon>
    </lineage>
</organism>
<feature type="non-terminal residue" evidence="2">
    <location>
        <position position="1"/>
    </location>
</feature>
<sequence>YDVIKHKKGVAISDAILEIFTSARIKTRYPKHNGEVNTEEEENSDGVGPSGTKE</sequence>
<evidence type="ECO:0000256" key="1">
    <source>
        <dbReference type="SAM" id="MobiDB-lite"/>
    </source>
</evidence>
<protein>
    <submittedName>
        <fullName evidence="2">6697_t:CDS:1</fullName>
    </submittedName>
</protein>
<proteinExistence type="predicted"/>
<evidence type="ECO:0000313" key="2">
    <source>
        <dbReference type="EMBL" id="CAG8563882.1"/>
    </source>
</evidence>
<dbReference type="EMBL" id="CAJVPV010003971">
    <property type="protein sequence ID" value="CAG8563882.1"/>
    <property type="molecule type" value="Genomic_DNA"/>
</dbReference>